<evidence type="ECO:0000313" key="1">
    <source>
        <dbReference type="EMBL" id="KAF7351649.1"/>
    </source>
</evidence>
<gene>
    <name evidence="1" type="ORF">MSAN_01597500</name>
</gene>
<dbReference type="Proteomes" id="UP000623467">
    <property type="component" value="Unassembled WGS sequence"/>
</dbReference>
<name>A0A8H6Y4B2_9AGAR</name>
<reference evidence="1" key="1">
    <citation type="submission" date="2020-05" db="EMBL/GenBank/DDBJ databases">
        <title>Mycena genomes resolve the evolution of fungal bioluminescence.</title>
        <authorList>
            <person name="Tsai I.J."/>
        </authorList>
    </citation>
    <scope>NUCLEOTIDE SEQUENCE</scope>
    <source>
        <strain evidence="1">160909Yilan</strain>
    </source>
</reference>
<protein>
    <recommendedName>
        <fullName evidence="3">F-box domain-containing protein</fullName>
    </recommendedName>
</protein>
<accession>A0A8H6Y4B2</accession>
<proteinExistence type="predicted"/>
<evidence type="ECO:0008006" key="3">
    <source>
        <dbReference type="Google" id="ProtNLM"/>
    </source>
</evidence>
<keyword evidence="2" id="KW-1185">Reference proteome</keyword>
<evidence type="ECO:0000313" key="2">
    <source>
        <dbReference type="Proteomes" id="UP000623467"/>
    </source>
</evidence>
<dbReference type="AlphaFoldDB" id="A0A8H6Y4B2"/>
<organism evidence="1 2">
    <name type="scientific">Mycena sanguinolenta</name>
    <dbReference type="NCBI Taxonomy" id="230812"/>
    <lineage>
        <taxon>Eukaryota</taxon>
        <taxon>Fungi</taxon>
        <taxon>Dikarya</taxon>
        <taxon>Basidiomycota</taxon>
        <taxon>Agaricomycotina</taxon>
        <taxon>Agaricomycetes</taxon>
        <taxon>Agaricomycetidae</taxon>
        <taxon>Agaricales</taxon>
        <taxon>Marasmiineae</taxon>
        <taxon>Mycenaceae</taxon>
        <taxon>Mycena</taxon>
    </lineage>
</organism>
<comment type="caution">
    <text evidence="1">The sequence shown here is derived from an EMBL/GenBank/DDBJ whole genome shotgun (WGS) entry which is preliminary data.</text>
</comment>
<sequence>MLLDLSLELLEAIGAQLTQSDCAILRTVSRGLNSAFYRLFFSILVLKTHRNGLNEDGVQMHRTLATGGTGWSVHARTVRMIPAKALSAEGARYDKPVDLLATTLASLSNIQTVMFSVDGTFKITTDFLNTAPTVQNLELNISGTINVSPLQVRSLRKFTLVSSAQGSNRRRCVRRRTGTRPPPAMYQDIVNLISQNLLNSLHMEGTSDWSAIWRMLRSRTEGVRLAEITTNVVTKELFDYLISYSGLEKLTLLSPDGGSLNASNRLADTFFETVLPHHAESLTELSCGAAYETRFSFGIHNVNIVSLLHKLTKLEMSINAGAVRTVSRYQDKEGQWEPIVTFGFALEVEQADIDSVVTLLLKTAAALPALRELVIVPAETEDNRNDWTGNGELNHKPIVDVAIGRAVRAFRTDVPCSAIVYAGSYTYELRALNGLACGESATALGYGRTG</sequence>
<dbReference type="EMBL" id="JACAZH010000013">
    <property type="protein sequence ID" value="KAF7351649.1"/>
    <property type="molecule type" value="Genomic_DNA"/>
</dbReference>
<dbReference type="OrthoDB" id="2986625at2759"/>